<evidence type="ECO:0000256" key="1">
    <source>
        <dbReference type="SAM" id="MobiDB-lite"/>
    </source>
</evidence>
<gene>
    <name evidence="2" type="ORF">CK203_076711</name>
</gene>
<name>A0A438EPJ2_VITVI</name>
<dbReference type="EMBL" id="QGNW01001221">
    <property type="protein sequence ID" value="RVW49666.1"/>
    <property type="molecule type" value="Genomic_DNA"/>
</dbReference>
<feature type="region of interest" description="Disordered" evidence="1">
    <location>
        <begin position="1"/>
        <end position="93"/>
    </location>
</feature>
<evidence type="ECO:0000313" key="3">
    <source>
        <dbReference type="Proteomes" id="UP000288805"/>
    </source>
</evidence>
<protein>
    <submittedName>
        <fullName evidence="2">Uncharacterized protein</fullName>
    </submittedName>
</protein>
<sequence length="147" mass="16235">MHGFPQKGSKKSFCVLGVGTPPPDDTWRASLSGATPSGLPKRTRGTLPYPDSPGEAHGTRKHHPATAHVLPPAERKDRSDGNSPPTIFDSHLQGRLNQNSILVESMRPLGSYVDHWDARHQHWRHLWESSDSVDGKDVHTFQKPLVG</sequence>
<dbReference type="Proteomes" id="UP000288805">
    <property type="component" value="Unassembled WGS sequence"/>
</dbReference>
<organism evidence="2 3">
    <name type="scientific">Vitis vinifera</name>
    <name type="common">Grape</name>
    <dbReference type="NCBI Taxonomy" id="29760"/>
    <lineage>
        <taxon>Eukaryota</taxon>
        <taxon>Viridiplantae</taxon>
        <taxon>Streptophyta</taxon>
        <taxon>Embryophyta</taxon>
        <taxon>Tracheophyta</taxon>
        <taxon>Spermatophyta</taxon>
        <taxon>Magnoliopsida</taxon>
        <taxon>eudicotyledons</taxon>
        <taxon>Gunneridae</taxon>
        <taxon>Pentapetalae</taxon>
        <taxon>rosids</taxon>
        <taxon>Vitales</taxon>
        <taxon>Vitaceae</taxon>
        <taxon>Viteae</taxon>
        <taxon>Vitis</taxon>
    </lineage>
</organism>
<evidence type="ECO:0000313" key="2">
    <source>
        <dbReference type="EMBL" id="RVW49666.1"/>
    </source>
</evidence>
<dbReference type="AlphaFoldDB" id="A0A438EPJ2"/>
<comment type="caution">
    <text evidence="2">The sequence shown here is derived from an EMBL/GenBank/DDBJ whole genome shotgun (WGS) entry which is preliminary data.</text>
</comment>
<accession>A0A438EPJ2</accession>
<proteinExistence type="predicted"/>
<reference evidence="2 3" key="1">
    <citation type="journal article" date="2018" name="PLoS Genet.">
        <title>Population sequencing reveals clonal diversity and ancestral inbreeding in the grapevine cultivar Chardonnay.</title>
        <authorList>
            <person name="Roach M.J."/>
            <person name="Johnson D.L."/>
            <person name="Bohlmann J."/>
            <person name="van Vuuren H.J."/>
            <person name="Jones S.J."/>
            <person name="Pretorius I.S."/>
            <person name="Schmidt S.A."/>
            <person name="Borneman A.R."/>
        </authorList>
    </citation>
    <scope>NUCLEOTIDE SEQUENCE [LARGE SCALE GENOMIC DNA]</scope>
    <source>
        <strain evidence="3">cv. Chardonnay</strain>
        <tissue evidence="2">Leaf</tissue>
    </source>
</reference>